<evidence type="ECO:0000313" key="1">
    <source>
        <dbReference type="EMBL" id="AHJ97287.1"/>
    </source>
</evidence>
<sequence>MLRLQIRSPFPIRQGTIVPGCGVAAAPFSFPSAADFLF</sequence>
<dbReference type="STRING" id="1227739.Hsw_1692"/>
<organism evidence="1 2">
    <name type="scientific">Hymenobacter swuensis DY53</name>
    <dbReference type="NCBI Taxonomy" id="1227739"/>
    <lineage>
        <taxon>Bacteria</taxon>
        <taxon>Pseudomonadati</taxon>
        <taxon>Bacteroidota</taxon>
        <taxon>Cytophagia</taxon>
        <taxon>Cytophagales</taxon>
        <taxon>Hymenobacteraceae</taxon>
        <taxon>Hymenobacter</taxon>
    </lineage>
</organism>
<reference evidence="1 2" key="1">
    <citation type="submission" date="2014-01" db="EMBL/GenBank/DDBJ databases">
        <title>Complete genome sequence of ionizing-radiation resistance bacterium Hymenobacter swuensis DY53.</title>
        <authorList>
            <person name="Jung J.-H."/>
            <person name="Jeong S.-W."/>
            <person name="Joe M.-H."/>
            <person name="Cho y.-j."/>
            <person name="Kim M.-K."/>
            <person name="Lim S.-Y."/>
        </authorList>
    </citation>
    <scope>NUCLEOTIDE SEQUENCE [LARGE SCALE GENOMIC DNA]</scope>
    <source>
        <strain evidence="1 2">DY53</strain>
    </source>
</reference>
<accession>W8EZV1</accession>
<dbReference type="EMBL" id="CP007145">
    <property type="protein sequence ID" value="AHJ97287.1"/>
    <property type="molecule type" value="Genomic_DNA"/>
</dbReference>
<dbReference type="Proteomes" id="UP000019423">
    <property type="component" value="Chromosome"/>
</dbReference>
<dbReference type="KEGG" id="hsw:Hsw_1692"/>
<protein>
    <submittedName>
        <fullName evidence="1">Uncharacterized protein</fullName>
    </submittedName>
</protein>
<proteinExistence type="predicted"/>
<dbReference type="AlphaFoldDB" id="W8EZV1"/>
<evidence type="ECO:0000313" key="2">
    <source>
        <dbReference type="Proteomes" id="UP000019423"/>
    </source>
</evidence>
<gene>
    <name evidence="1" type="ORF">Hsw_1692</name>
</gene>
<name>W8EZV1_9BACT</name>
<dbReference type="HOGENOM" id="CLU_3328791_0_0_10"/>
<keyword evidence="2" id="KW-1185">Reference proteome</keyword>